<comment type="caution">
    <text evidence="2">The sequence shown here is derived from an EMBL/GenBank/DDBJ whole genome shotgun (WGS) entry which is preliminary data.</text>
</comment>
<organism evidence="2 3">
    <name type="scientific">Methylocella silvestris</name>
    <dbReference type="NCBI Taxonomy" id="199596"/>
    <lineage>
        <taxon>Bacteria</taxon>
        <taxon>Pseudomonadati</taxon>
        <taxon>Pseudomonadota</taxon>
        <taxon>Alphaproteobacteria</taxon>
        <taxon>Hyphomicrobiales</taxon>
        <taxon>Beijerinckiaceae</taxon>
        <taxon>Methylocella</taxon>
    </lineage>
</organism>
<dbReference type="Proteomes" id="UP000236286">
    <property type="component" value="Unassembled WGS sequence"/>
</dbReference>
<dbReference type="AlphaFoldDB" id="A0A2J7TK48"/>
<proteinExistence type="predicted"/>
<evidence type="ECO:0000313" key="2">
    <source>
        <dbReference type="EMBL" id="PNG27152.1"/>
    </source>
</evidence>
<sequence>MSEILAPTPLRLIALDKEDLDIVSANLQDALVLVGEMALLPDTRQFAFLASRFDWVMAASGPLERCRAGVHFDGVVGAAYSGFSLSDKARILNLLRVSFRETQAPAGEVDLIFSGGCAVRLKVERLEAKLGDRGERWKACGLPGHPCQEDTQDEARGEGQNALG</sequence>
<evidence type="ECO:0000256" key="1">
    <source>
        <dbReference type="SAM" id="MobiDB-lite"/>
    </source>
</evidence>
<accession>A0A2J7TK48</accession>
<dbReference type="EMBL" id="PDZR01000003">
    <property type="protein sequence ID" value="PNG27152.1"/>
    <property type="molecule type" value="Genomic_DNA"/>
</dbReference>
<evidence type="ECO:0000313" key="3">
    <source>
        <dbReference type="Proteomes" id="UP000236286"/>
    </source>
</evidence>
<dbReference type="RefSeq" id="WP_102842745.1">
    <property type="nucleotide sequence ID" value="NZ_PDZR01000003.1"/>
</dbReference>
<reference evidence="2 3" key="1">
    <citation type="submission" date="2017-10" db="EMBL/GenBank/DDBJ databases">
        <title>Genome announcement of Methylocella silvestris TVC from permafrost.</title>
        <authorList>
            <person name="Wang J."/>
            <person name="Geng K."/>
            <person name="Ul-Haque F."/>
            <person name="Crombie A.T."/>
            <person name="Street L.E."/>
            <person name="Wookey P.A."/>
            <person name="Murrell J.C."/>
            <person name="Pratscher J."/>
        </authorList>
    </citation>
    <scope>NUCLEOTIDE SEQUENCE [LARGE SCALE GENOMIC DNA]</scope>
    <source>
        <strain evidence="2 3">TVC</strain>
    </source>
</reference>
<evidence type="ECO:0008006" key="4">
    <source>
        <dbReference type="Google" id="ProtNLM"/>
    </source>
</evidence>
<protein>
    <recommendedName>
        <fullName evidence="4">DUF2948 domain-containing protein</fullName>
    </recommendedName>
</protein>
<dbReference type="InterPro" id="IPR021335">
    <property type="entry name" value="DUF2948"/>
</dbReference>
<feature type="region of interest" description="Disordered" evidence="1">
    <location>
        <begin position="142"/>
        <end position="164"/>
    </location>
</feature>
<name>A0A2J7TK48_METSI</name>
<dbReference type="OrthoDB" id="9806367at2"/>
<gene>
    <name evidence="2" type="ORF">CR492_04875</name>
</gene>
<dbReference type="Pfam" id="PF11164">
    <property type="entry name" value="DUF2948"/>
    <property type="match status" value="1"/>
</dbReference>